<keyword evidence="5 12" id="KW-0812">Transmembrane</keyword>
<dbReference type="UniPathway" id="UPA00378"/>
<keyword evidence="7" id="KW-0256">Endoplasmic reticulum</keyword>
<feature type="domain" description="Ribophorin II third" evidence="14">
    <location>
        <begin position="122"/>
        <end position="214"/>
    </location>
</feature>
<feature type="transmembrane region" description="Helical" evidence="12">
    <location>
        <begin position="350"/>
        <end position="372"/>
    </location>
</feature>
<evidence type="ECO:0000256" key="8">
    <source>
        <dbReference type="ARBA" id="ARBA00022989"/>
    </source>
</evidence>
<name>A0A418AW38_9STRA</name>
<dbReference type="Pfam" id="PF23860">
    <property type="entry name" value="Ribophorin_II_3rd"/>
    <property type="match status" value="1"/>
</dbReference>
<dbReference type="PANTHER" id="PTHR12640:SF0">
    <property type="entry name" value="DOLICHYL-DIPHOSPHOOLIGOSACCHARIDE--PROTEIN GLYCOSYLTRANSFERASE SUBUNIT 2"/>
    <property type="match status" value="1"/>
</dbReference>
<organism evidence="16 17">
    <name type="scientific">Aphanomyces invadans</name>
    <dbReference type="NCBI Taxonomy" id="157072"/>
    <lineage>
        <taxon>Eukaryota</taxon>
        <taxon>Sar</taxon>
        <taxon>Stramenopiles</taxon>
        <taxon>Oomycota</taxon>
        <taxon>Saprolegniomycetes</taxon>
        <taxon>Saprolegniales</taxon>
        <taxon>Verrucalvaceae</taxon>
        <taxon>Aphanomyces</taxon>
    </lineage>
</organism>
<dbReference type="EMBL" id="QUSY01000405">
    <property type="protein sequence ID" value="RHY29698.1"/>
    <property type="molecule type" value="Genomic_DNA"/>
</dbReference>
<evidence type="ECO:0000256" key="9">
    <source>
        <dbReference type="ARBA" id="ARBA00023136"/>
    </source>
</evidence>
<comment type="function">
    <text evidence="1">Subunit of the oligosaccharyl transferase (OST) complex that catalyzes the initial transfer of a defined glycan (Glc(3)Man(9)GlcNAc(2) in eukaryotes) from the lipid carrier dolichol-pyrophosphate to an asparagine residue within an Asn-X-Ser/Thr consensus motif in nascent polypeptide chains, the first step in protein N-glycosylation. N-glycosylation occurs cotranslationally and the complex associates with the Sec61 complex at the channel-forming translocon complex that mediates protein translocation across the endoplasmic reticulum (ER). All subunits are required for a maximal enzyme activity.</text>
</comment>
<proteinExistence type="inferred from homology"/>
<feature type="chain" id="PRO_5044337971" description="Ribophorin II" evidence="13">
    <location>
        <begin position="20"/>
        <end position="392"/>
    </location>
</feature>
<evidence type="ECO:0000313" key="16">
    <source>
        <dbReference type="EMBL" id="RHY29698.1"/>
    </source>
</evidence>
<evidence type="ECO:0000256" key="2">
    <source>
        <dbReference type="ARBA" id="ARBA00004477"/>
    </source>
</evidence>
<comment type="pathway">
    <text evidence="3">Protein modification; protein glycosylation.</text>
</comment>
<dbReference type="Proteomes" id="UP000285060">
    <property type="component" value="Unassembled WGS sequence"/>
</dbReference>
<evidence type="ECO:0000256" key="4">
    <source>
        <dbReference type="ARBA" id="ARBA00009038"/>
    </source>
</evidence>
<evidence type="ECO:0000256" key="1">
    <source>
        <dbReference type="ARBA" id="ARBA00002791"/>
    </source>
</evidence>
<feature type="domain" description="Ribophorin II C-terminal" evidence="15">
    <location>
        <begin position="279"/>
        <end position="379"/>
    </location>
</feature>
<evidence type="ECO:0000256" key="3">
    <source>
        <dbReference type="ARBA" id="ARBA00004922"/>
    </source>
</evidence>
<evidence type="ECO:0000259" key="15">
    <source>
        <dbReference type="Pfam" id="PF25147"/>
    </source>
</evidence>
<gene>
    <name evidence="16" type="ORF">DYB32_004942</name>
</gene>
<keyword evidence="6 13" id="KW-0732">Signal</keyword>
<evidence type="ECO:0000256" key="12">
    <source>
        <dbReference type="SAM" id="Phobius"/>
    </source>
</evidence>
<evidence type="ECO:0000256" key="6">
    <source>
        <dbReference type="ARBA" id="ARBA00022729"/>
    </source>
</evidence>
<evidence type="ECO:0000259" key="14">
    <source>
        <dbReference type="Pfam" id="PF23860"/>
    </source>
</evidence>
<evidence type="ECO:0000313" key="17">
    <source>
        <dbReference type="Proteomes" id="UP000285060"/>
    </source>
</evidence>
<sequence>MRLVRWLAGVLTSAVLGTALELSNPVQRGGGDVTFIFTGVEDKSPVLKSIQNAATLRTIAVDVPLVHRVNVDDARVSEFMLDGELALPGLYKLLVQDGKASRVFHAALTTKVSVAHATIHGTKVEFGSSLSAIPTLKPRDKFSIEVGLQDAYTFKPMVAHQAVLRFTNTESSVDATFPLESTTDSTMQAAVTVDASLLSGLYDVQLIVGDVQFEVYCPRNSVSSLTQNSQNAIEWNLGQVALDIPPAPPAPSPPLYTTSLLHESDVTLHALPEITHAMRPPAARPREVVSYVFTVLVLVPLVVFVLWALRTQSLANVPSTFGGVVVTIGFFASVLAVLGLYGLFWLQLTMFAVLTYLAVLGPVVIATGHLALHAIATGRHKASNSTNKPKCD</sequence>
<evidence type="ECO:0000256" key="10">
    <source>
        <dbReference type="ARBA" id="ARBA00030078"/>
    </source>
</evidence>
<dbReference type="VEuPathDB" id="FungiDB:H310_02416"/>
<dbReference type="GO" id="GO:0008250">
    <property type="term" value="C:oligosaccharyltransferase complex"/>
    <property type="evidence" value="ECO:0007669"/>
    <property type="project" value="InterPro"/>
</dbReference>
<dbReference type="InterPro" id="IPR055374">
    <property type="entry name" value="Ribophorin_II_3rd"/>
</dbReference>
<accession>A0A418AW38</accession>
<dbReference type="PANTHER" id="PTHR12640">
    <property type="entry name" value="RIBOPHORIN II"/>
    <property type="match status" value="1"/>
</dbReference>
<protein>
    <recommendedName>
        <fullName evidence="11">Ribophorin II</fullName>
    </recommendedName>
    <alternativeName>
        <fullName evidence="10">Ribophorin-2</fullName>
    </alternativeName>
</protein>
<feature type="transmembrane region" description="Helical" evidence="12">
    <location>
        <begin position="321"/>
        <end position="344"/>
    </location>
</feature>
<keyword evidence="8 12" id="KW-1133">Transmembrane helix</keyword>
<comment type="subcellular location">
    <subcellularLocation>
        <location evidence="2">Endoplasmic reticulum membrane</location>
        <topology evidence="2">Multi-pass membrane protein</topology>
    </subcellularLocation>
</comment>
<reference evidence="16 17" key="1">
    <citation type="submission" date="2018-08" db="EMBL/GenBank/DDBJ databases">
        <title>Aphanomyces genome sequencing and annotation.</title>
        <authorList>
            <person name="Minardi D."/>
            <person name="Oidtmann B."/>
            <person name="Van Der Giezen M."/>
            <person name="Studholme D.J."/>
        </authorList>
    </citation>
    <scope>NUCLEOTIDE SEQUENCE [LARGE SCALE GENOMIC DNA]</scope>
    <source>
        <strain evidence="16 17">NJM0002</strain>
    </source>
</reference>
<comment type="caution">
    <text evidence="16">The sequence shown here is derived from an EMBL/GenBank/DDBJ whole genome shotgun (WGS) entry which is preliminary data.</text>
</comment>
<evidence type="ECO:0000256" key="5">
    <source>
        <dbReference type="ARBA" id="ARBA00022692"/>
    </source>
</evidence>
<evidence type="ECO:0000256" key="7">
    <source>
        <dbReference type="ARBA" id="ARBA00022824"/>
    </source>
</evidence>
<keyword evidence="9 12" id="KW-0472">Membrane</keyword>
<evidence type="ECO:0000256" key="13">
    <source>
        <dbReference type="SAM" id="SignalP"/>
    </source>
</evidence>
<dbReference type="InterPro" id="IPR056790">
    <property type="entry name" value="Ribophorin_II_C"/>
</dbReference>
<keyword evidence="17" id="KW-1185">Reference proteome</keyword>
<comment type="similarity">
    <text evidence="4">Belongs to the SWP1 family.</text>
</comment>
<feature type="signal peptide" evidence="13">
    <location>
        <begin position="1"/>
        <end position="19"/>
    </location>
</feature>
<evidence type="ECO:0000256" key="11">
    <source>
        <dbReference type="ARBA" id="ARBA00032139"/>
    </source>
</evidence>
<dbReference type="AlphaFoldDB" id="A0A418AW38"/>
<feature type="transmembrane region" description="Helical" evidence="12">
    <location>
        <begin position="288"/>
        <end position="309"/>
    </location>
</feature>
<dbReference type="Pfam" id="PF25147">
    <property type="entry name" value="Ribophorin_II_C"/>
    <property type="match status" value="1"/>
</dbReference>
<dbReference type="InterPro" id="IPR008814">
    <property type="entry name" value="Swp1"/>
</dbReference>
<dbReference type="GO" id="GO:0006487">
    <property type="term" value="P:protein N-linked glycosylation"/>
    <property type="evidence" value="ECO:0007669"/>
    <property type="project" value="TreeGrafter"/>
</dbReference>